<dbReference type="GeneID" id="106461358"/>
<keyword evidence="6 13" id="KW-1133">Transmembrane helix</keyword>
<evidence type="ECO:0000256" key="9">
    <source>
        <dbReference type="ARBA" id="ARBA00023170"/>
    </source>
</evidence>
<comment type="similarity">
    <text evidence="2">Belongs to the glutamate-gated ion channel (TC 1.A.10.1) family.</text>
</comment>
<dbReference type="PANTHER" id="PTHR42643:SF24">
    <property type="entry name" value="IONOTROPIC RECEPTOR 60A"/>
    <property type="match status" value="1"/>
</dbReference>
<keyword evidence="11" id="KW-1071">Ligand-gated ion channel</keyword>
<dbReference type="InterPro" id="IPR001320">
    <property type="entry name" value="Iontro_rcpt_C"/>
</dbReference>
<dbReference type="Pfam" id="PF00060">
    <property type="entry name" value="Lig_chan"/>
    <property type="match status" value="1"/>
</dbReference>
<dbReference type="Gene3D" id="3.40.190.10">
    <property type="entry name" value="Periplasmic binding protein-like II"/>
    <property type="match status" value="1"/>
</dbReference>
<evidence type="ECO:0000256" key="2">
    <source>
        <dbReference type="ARBA" id="ARBA00008685"/>
    </source>
</evidence>
<evidence type="ECO:0000259" key="14">
    <source>
        <dbReference type="Pfam" id="PF00060"/>
    </source>
</evidence>
<evidence type="ECO:0000256" key="10">
    <source>
        <dbReference type="ARBA" id="ARBA00023180"/>
    </source>
</evidence>
<evidence type="ECO:0000256" key="5">
    <source>
        <dbReference type="ARBA" id="ARBA00022692"/>
    </source>
</evidence>
<evidence type="ECO:0000256" key="3">
    <source>
        <dbReference type="ARBA" id="ARBA00022448"/>
    </source>
</evidence>
<dbReference type="RefSeq" id="XP_022244001.1">
    <property type="nucleotide sequence ID" value="XM_022388293.1"/>
</dbReference>
<evidence type="ECO:0000256" key="4">
    <source>
        <dbReference type="ARBA" id="ARBA00022475"/>
    </source>
</evidence>
<dbReference type="PRINTS" id="PR00177">
    <property type="entry name" value="NMDARECEPTOR"/>
</dbReference>
<keyword evidence="5 13" id="KW-0812">Transmembrane</keyword>
<keyword evidence="9" id="KW-0675">Receptor</keyword>
<dbReference type="Gene3D" id="1.10.287.70">
    <property type="match status" value="1"/>
</dbReference>
<reference evidence="17" key="1">
    <citation type="submission" date="2025-08" db="UniProtKB">
        <authorList>
            <consortium name="RefSeq"/>
        </authorList>
    </citation>
    <scope>IDENTIFICATION</scope>
    <source>
        <tissue evidence="17">Muscle</tissue>
    </source>
</reference>
<keyword evidence="4" id="KW-1003">Cell membrane</keyword>
<evidence type="ECO:0000256" key="13">
    <source>
        <dbReference type="SAM" id="Phobius"/>
    </source>
</evidence>
<name>A0ABM1SK45_LIMPO</name>
<keyword evidence="10" id="KW-0325">Glycoprotein</keyword>
<dbReference type="InterPro" id="IPR019594">
    <property type="entry name" value="Glu/Gly-bd"/>
</dbReference>
<evidence type="ECO:0000256" key="7">
    <source>
        <dbReference type="ARBA" id="ARBA00023065"/>
    </source>
</evidence>
<keyword evidence="16" id="KW-1185">Reference proteome</keyword>
<sequence length="721" mass="82544">MCYKTRCPDLKMGYRFTSYLLLWFLFHNYKNELNAKENKIVVLKDKGCEQLSQCVVKATKQALENIGDDYIGGLSLKVLPLDIGEDWEEICKNDLPEQKLTTVTMVVFVCNIMASSHVDKLLSGTNVTERKVSTPSWTGFTCHNESLVSRMEEITKILCEVIMAKKVRDVVVLRGHQHEAEDLLSKKLFNRGVRMVHINIDRLKESDHDILEKITDHFISLKLFFSTPKVTLLISLSKDLAPTFVILKILQSDIFKAKIGYLLYGEPATWQAIIRQTKSYDVDMTLITAGLRNSLEGQLHMCYKPSETENAVGESTVIAIQHNILDTCFPTRTTIQVWNTLYSGGTANFVPKGFSQGEMTSEIHTKKFMPLLKVAVTEYPPFISLERINNTIKLKDCVCKTIFEFITNHSGLNFEFVETPDQEFGQWKNNQWTGSIRMLLDGKAELAPFMTVTGPRTKAVDFTFPIGTEKITILVKMPAEPSRIFLFHRPFKSEVWIFVIAAMFVMGVLLYLINFSSPFYRYYERKKGNHNYFFRIRNCLWTTYGSAVQQGSAFLPEAISARIIFMTWSLSVLVILATYSGNLIAILTFPEARWLVRNIHDLSKEKHISIIMQPGTAFIEEILEYSRKNGLKFQEDKRIVFSNWNKKIMDDVAEGSAVFLGDQFIISNHIVKENQQTGVCRNTIIPQPVIESIMSVAVRKGNAHKPVLNKYHAFWHDVEIY</sequence>
<feature type="domain" description="Ionotropic glutamate receptor C-terminal" evidence="14">
    <location>
        <begin position="493"/>
        <end position="632"/>
    </location>
</feature>
<feature type="domain" description="Ionotropic glutamate receptor L-glutamate and glycine-binding" evidence="15">
    <location>
        <begin position="372"/>
        <end position="478"/>
    </location>
</feature>
<keyword evidence="12" id="KW-0407">Ion channel</keyword>
<evidence type="ECO:0000313" key="17">
    <source>
        <dbReference type="RefSeq" id="XP_022244001.1"/>
    </source>
</evidence>
<dbReference type="PANTHER" id="PTHR42643">
    <property type="entry name" value="IONOTROPIC RECEPTOR 20A-RELATED"/>
    <property type="match status" value="1"/>
</dbReference>
<protein>
    <submittedName>
        <fullName evidence="17">Uncharacterized protein LOC106461358 isoform X1</fullName>
    </submittedName>
</protein>
<dbReference type="SUPFAM" id="SSF53850">
    <property type="entry name" value="Periplasmic binding protein-like II"/>
    <property type="match status" value="1"/>
</dbReference>
<evidence type="ECO:0000256" key="6">
    <source>
        <dbReference type="ARBA" id="ARBA00022989"/>
    </source>
</evidence>
<dbReference type="Proteomes" id="UP000694941">
    <property type="component" value="Unplaced"/>
</dbReference>
<evidence type="ECO:0000259" key="15">
    <source>
        <dbReference type="Pfam" id="PF10613"/>
    </source>
</evidence>
<organism evidence="16 17">
    <name type="scientific">Limulus polyphemus</name>
    <name type="common">Atlantic horseshoe crab</name>
    <dbReference type="NCBI Taxonomy" id="6850"/>
    <lineage>
        <taxon>Eukaryota</taxon>
        <taxon>Metazoa</taxon>
        <taxon>Ecdysozoa</taxon>
        <taxon>Arthropoda</taxon>
        <taxon>Chelicerata</taxon>
        <taxon>Merostomata</taxon>
        <taxon>Xiphosura</taxon>
        <taxon>Limulidae</taxon>
        <taxon>Limulus</taxon>
    </lineage>
</organism>
<evidence type="ECO:0000256" key="8">
    <source>
        <dbReference type="ARBA" id="ARBA00023136"/>
    </source>
</evidence>
<feature type="transmembrane region" description="Helical" evidence="13">
    <location>
        <begin position="495"/>
        <end position="513"/>
    </location>
</feature>
<evidence type="ECO:0000256" key="1">
    <source>
        <dbReference type="ARBA" id="ARBA00004651"/>
    </source>
</evidence>
<evidence type="ECO:0000256" key="12">
    <source>
        <dbReference type="ARBA" id="ARBA00023303"/>
    </source>
</evidence>
<accession>A0ABM1SK45</accession>
<gene>
    <name evidence="17" type="primary">LOC106461358</name>
</gene>
<proteinExistence type="inferred from homology"/>
<dbReference type="Pfam" id="PF10613">
    <property type="entry name" value="Lig_chan-Glu_bd"/>
    <property type="match status" value="1"/>
</dbReference>
<keyword evidence="8 13" id="KW-0472">Membrane</keyword>
<feature type="transmembrane region" description="Helical" evidence="13">
    <location>
        <begin position="563"/>
        <end position="589"/>
    </location>
</feature>
<evidence type="ECO:0000256" key="11">
    <source>
        <dbReference type="ARBA" id="ARBA00023286"/>
    </source>
</evidence>
<keyword evidence="7" id="KW-0406">Ion transport</keyword>
<keyword evidence="3" id="KW-0813">Transport</keyword>
<evidence type="ECO:0000313" key="16">
    <source>
        <dbReference type="Proteomes" id="UP000694941"/>
    </source>
</evidence>
<comment type="subcellular location">
    <subcellularLocation>
        <location evidence="1">Cell membrane</location>
        <topology evidence="1">Multi-pass membrane protein</topology>
    </subcellularLocation>
</comment>
<dbReference type="InterPro" id="IPR052192">
    <property type="entry name" value="Insect_Ionotropic_Sensory_Rcpt"/>
</dbReference>
<dbReference type="InterPro" id="IPR001508">
    <property type="entry name" value="Iono_Glu_rcpt_met"/>
</dbReference>